<keyword evidence="2" id="KW-1185">Reference proteome</keyword>
<organism evidence="1 2">
    <name type="scientific">[Clostridium] hylemonae DSM 15053</name>
    <dbReference type="NCBI Taxonomy" id="553973"/>
    <lineage>
        <taxon>Bacteria</taxon>
        <taxon>Bacillati</taxon>
        <taxon>Bacillota</taxon>
        <taxon>Clostridia</taxon>
        <taxon>Lachnospirales</taxon>
        <taxon>Lachnospiraceae</taxon>
    </lineage>
</organism>
<reference evidence="1" key="1">
    <citation type="submission" date="2009-02" db="EMBL/GenBank/DDBJ databases">
        <authorList>
            <person name="Fulton L."/>
            <person name="Clifton S."/>
            <person name="Fulton B."/>
            <person name="Xu J."/>
            <person name="Minx P."/>
            <person name="Pepin K.H."/>
            <person name="Johnson M."/>
            <person name="Bhonagiri V."/>
            <person name="Nash W.E."/>
            <person name="Mardis E.R."/>
            <person name="Wilson R.K."/>
        </authorList>
    </citation>
    <scope>NUCLEOTIDE SEQUENCE [LARGE SCALE GENOMIC DNA]</scope>
    <source>
        <strain evidence="1">DSM 15053</strain>
    </source>
</reference>
<proteinExistence type="predicted"/>
<gene>
    <name evidence="1" type="ORF">CLOHYLEM_06078</name>
</gene>
<dbReference type="STRING" id="553973.CLOHYLEM_06078"/>
<reference evidence="1" key="2">
    <citation type="submission" date="2013-06" db="EMBL/GenBank/DDBJ databases">
        <title>Draft genome sequence of Clostridium hylemonae (DSM 15053).</title>
        <authorList>
            <person name="Sudarsanam P."/>
            <person name="Ley R."/>
            <person name="Guruge J."/>
            <person name="Turnbaugh P.J."/>
            <person name="Mahowald M."/>
            <person name="Liep D."/>
            <person name="Gordon J."/>
        </authorList>
    </citation>
    <scope>NUCLEOTIDE SEQUENCE</scope>
    <source>
        <strain evidence="1">DSM 15053</strain>
    </source>
</reference>
<protein>
    <submittedName>
        <fullName evidence="1">Uncharacterized protein</fullName>
    </submittedName>
</protein>
<dbReference type="Proteomes" id="UP000004893">
    <property type="component" value="Unassembled WGS sequence"/>
</dbReference>
<evidence type="ECO:0000313" key="1">
    <source>
        <dbReference type="EMBL" id="EEG74072.1"/>
    </source>
</evidence>
<comment type="caution">
    <text evidence="1">The sequence shown here is derived from an EMBL/GenBank/DDBJ whole genome shotgun (WGS) entry which is preliminary data.</text>
</comment>
<sequence>METKVYKYFHIFPKLSPFFDRKSVQFYSSIEFCLIKSIRDMLMNQMIVPIYIKSDLSS</sequence>
<dbReference type="EMBL" id="ABYI02000022">
    <property type="protein sequence ID" value="EEG74072.1"/>
    <property type="molecule type" value="Genomic_DNA"/>
</dbReference>
<accession>C0C1Q9</accession>
<name>C0C1Q9_9FIRM</name>
<dbReference type="AlphaFoldDB" id="C0C1Q9"/>
<evidence type="ECO:0000313" key="2">
    <source>
        <dbReference type="Proteomes" id="UP000004893"/>
    </source>
</evidence>
<dbReference type="HOGENOM" id="CLU_2971331_0_0_9"/>